<reference evidence="1" key="1">
    <citation type="journal article" date="2012" name="Nature">
        <title>The tomato genome sequence provides insights into fleshy fruit evolution.</title>
        <authorList>
            <consortium name="Tomato Genome Consortium"/>
        </authorList>
    </citation>
    <scope>NUCLEOTIDE SEQUENCE [LARGE SCALE GENOMIC DNA]</scope>
    <source>
        <strain evidence="1">cv. Heinz 1706</strain>
    </source>
</reference>
<dbReference type="Proteomes" id="UP000004994">
    <property type="component" value="Chromosome 1"/>
</dbReference>
<reference evidence="1" key="2">
    <citation type="submission" date="2019-01" db="UniProtKB">
        <authorList>
            <consortium name="EnsemblPlants"/>
        </authorList>
    </citation>
    <scope>IDENTIFICATION</scope>
    <source>
        <strain evidence="1">cv. Heinz 1706</strain>
    </source>
</reference>
<evidence type="ECO:0008006" key="3">
    <source>
        <dbReference type="Google" id="ProtNLM"/>
    </source>
</evidence>
<dbReference type="Gramene" id="Solyc01g081177.1.1">
    <property type="protein sequence ID" value="Solyc01g081177.1.1"/>
    <property type="gene ID" value="Solyc01g081177.1"/>
</dbReference>
<dbReference type="InParanoid" id="A0A3Q7EIB3"/>
<dbReference type="FunCoup" id="A0A3Q7EIB3">
    <property type="interactions" value="1221"/>
</dbReference>
<organism evidence="1">
    <name type="scientific">Solanum lycopersicum</name>
    <name type="common">Tomato</name>
    <name type="synonym">Lycopersicon esculentum</name>
    <dbReference type="NCBI Taxonomy" id="4081"/>
    <lineage>
        <taxon>Eukaryota</taxon>
        <taxon>Viridiplantae</taxon>
        <taxon>Streptophyta</taxon>
        <taxon>Embryophyta</taxon>
        <taxon>Tracheophyta</taxon>
        <taxon>Spermatophyta</taxon>
        <taxon>Magnoliopsida</taxon>
        <taxon>eudicotyledons</taxon>
        <taxon>Gunneridae</taxon>
        <taxon>Pentapetalae</taxon>
        <taxon>asterids</taxon>
        <taxon>lamiids</taxon>
        <taxon>Solanales</taxon>
        <taxon>Solanaceae</taxon>
        <taxon>Solanoideae</taxon>
        <taxon>Solaneae</taxon>
        <taxon>Solanum</taxon>
        <taxon>Solanum subgen. Lycopersicon</taxon>
    </lineage>
</organism>
<evidence type="ECO:0000313" key="1">
    <source>
        <dbReference type="EnsemblPlants" id="Solyc01g081177.1.1"/>
    </source>
</evidence>
<dbReference type="AlphaFoldDB" id="A0A3Q7EIB3"/>
<evidence type="ECO:0000313" key="2">
    <source>
        <dbReference type="Proteomes" id="UP000004994"/>
    </source>
</evidence>
<name>A0A3Q7EIB3_SOLLC</name>
<proteinExistence type="predicted"/>
<dbReference type="PANTHER" id="PTHR37754">
    <property type="entry name" value="CALCIUM ION-BINDING PROTEIN"/>
    <property type="match status" value="1"/>
</dbReference>
<dbReference type="GO" id="GO:0005509">
    <property type="term" value="F:calcium ion binding"/>
    <property type="evidence" value="ECO:0000318"/>
    <property type="project" value="GO_Central"/>
</dbReference>
<sequence length="283" mass="31635">MKLIYSRHACVKWVVNVHYSGEVDDLLPLGGAANVATAAGGPASVRSGQSPTGTTRYGIKVIVMGVMLEINQLDHEIWWCCIFIREQLQETWRNIRFGCWRCLAKIGFFDGYCPESCRGEADQGQTGAVKLLGKQWREKQMRKITDKVFNRFKDETGKAYLKFEDLYIAVLLVYNDINKLLPGPHFDPPSKEEECDMNLDGELDHEEFVKFVKRLTKDTFITVSQGLIITLAVAPTVAVLTKRTTEGVPGVGKVVQKIPNAVYASLVTLTIVMFQKAAESKGI</sequence>
<dbReference type="InterPro" id="IPR011992">
    <property type="entry name" value="EF-hand-dom_pair"/>
</dbReference>
<dbReference type="PANTHER" id="PTHR37754:SF4">
    <property type="entry name" value="EF-HAND DOMAIN-CONTAINING PROTEIN"/>
    <property type="match status" value="1"/>
</dbReference>
<dbReference type="GO" id="GO:0048306">
    <property type="term" value="F:calcium-dependent protein binding"/>
    <property type="evidence" value="ECO:0000318"/>
    <property type="project" value="GO_Central"/>
</dbReference>
<protein>
    <recommendedName>
        <fullName evidence="3">EF-hand domain-containing protein</fullName>
    </recommendedName>
</protein>
<dbReference type="STRING" id="4081.A0A3Q7EIB3"/>
<keyword evidence="2" id="KW-1185">Reference proteome</keyword>
<dbReference type="EnsemblPlants" id="Solyc01g081177.1.1">
    <property type="protein sequence ID" value="Solyc01g081177.1.1"/>
    <property type="gene ID" value="Solyc01g081177.1"/>
</dbReference>
<accession>A0A3Q7EIB3</accession>
<dbReference type="PaxDb" id="4081-Solyc01g081190.2.1"/>
<dbReference type="SUPFAM" id="SSF47473">
    <property type="entry name" value="EF-hand"/>
    <property type="match status" value="1"/>
</dbReference>